<keyword evidence="1" id="KW-1133">Transmembrane helix</keyword>
<sequence>MAFALVGVTVYSIVNAVFGFVVFAAAMGASTDGGSGSGIVAAGAVLLALAGLGGGAGLLFVRRPWATGSGLGLMLGWALWSIVTAGWCTGLNPALYG</sequence>
<keyword evidence="1" id="KW-0472">Membrane</keyword>
<evidence type="ECO:0000313" key="2">
    <source>
        <dbReference type="EMBL" id="MFI7438671.1"/>
    </source>
</evidence>
<keyword evidence="1" id="KW-0812">Transmembrane</keyword>
<dbReference type="Proteomes" id="UP001612928">
    <property type="component" value="Unassembled WGS sequence"/>
</dbReference>
<feature type="transmembrane region" description="Helical" evidence="1">
    <location>
        <begin position="73"/>
        <end position="96"/>
    </location>
</feature>
<dbReference type="RefSeq" id="WP_101789989.1">
    <property type="nucleotide sequence ID" value="NZ_JBITMB010000001.1"/>
</dbReference>
<protein>
    <submittedName>
        <fullName evidence="2">Uncharacterized protein</fullName>
    </submittedName>
</protein>
<accession>A0ABW7ZY27</accession>
<reference evidence="2 3" key="1">
    <citation type="submission" date="2024-10" db="EMBL/GenBank/DDBJ databases">
        <title>The Natural Products Discovery Center: Release of the First 8490 Sequenced Strains for Exploring Actinobacteria Biosynthetic Diversity.</title>
        <authorList>
            <person name="Kalkreuter E."/>
            <person name="Kautsar S.A."/>
            <person name="Yang D."/>
            <person name="Bader C.D."/>
            <person name="Teijaro C.N."/>
            <person name="Fluegel L."/>
            <person name="Davis C.M."/>
            <person name="Simpson J.R."/>
            <person name="Lauterbach L."/>
            <person name="Steele A.D."/>
            <person name="Gui C."/>
            <person name="Meng S."/>
            <person name="Li G."/>
            <person name="Viehrig K."/>
            <person name="Ye F."/>
            <person name="Su P."/>
            <person name="Kiefer A.F."/>
            <person name="Nichols A."/>
            <person name="Cepeda A.J."/>
            <person name="Yan W."/>
            <person name="Fan B."/>
            <person name="Jiang Y."/>
            <person name="Adhikari A."/>
            <person name="Zheng C.-J."/>
            <person name="Schuster L."/>
            <person name="Cowan T.M."/>
            <person name="Smanski M.J."/>
            <person name="Chevrette M.G."/>
            <person name="De Carvalho L.P.S."/>
            <person name="Shen B."/>
        </authorList>
    </citation>
    <scope>NUCLEOTIDE SEQUENCE [LARGE SCALE GENOMIC DNA]</scope>
    <source>
        <strain evidence="2 3">NPDC049503</strain>
    </source>
</reference>
<comment type="caution">
    <text evidence="2">The sequence shown here is derived from an EMBL/GenBank/DDBJ whole genome shotgun (WGS) entry which is preliminary data.</text>
</comment>
<organism evidence="2 3">
    <name type="scientific">Nonomuraea indica</name>
    <dbReference type="NCBI Taxonomy" id="1581193"/>
    <lineage>
        <taxon>Bacteria</taxon>
        <taxon>Bacillati</taxon>
        <taxon>Actinomycetota</taxon>
        <taxon>Actinomycetes</taxon>
        <taxon>Streptosporangiales</taxon>
        <taxon>Streptosporangiaceae</taxon>
        <taxon>Nonomuraea</taxon>
    </lineage>
</organism>
<dbReference type="EMBL" id="JBITMB010000001">
    <property type="protein sequence ID" value="MFI7438671.1"/>
    <property type="molecule type" value="Genomic_DNA"/>
</dbReference>
<gene>
    <name evidence="2" type="ORF">ACIBP5_01745</name>
</gene>
<feature type="transmembrane region" description="Helical" evidence="1">
    <location>
        <begin position="39"/>
        <end position="61"/>
    </location>
</feature>
<keyword evidence="3" id="KW-1185">Reference proteome</keyword>
<proteinExistence type="predicted"/>
<evidence type="ECO:0000256" key="1">
    <source>
        <dbReference type="SAM" id="Phobius"/>
    </source>
</evidence>
<feature type="transmembrane region" description="Helical" evidence="1">
    <location>
        <begin position="5"/>
        <end position="27"/>
    </location>
</feature>
<evidence type="ECO:0000313" key="3">
    <source>
        <dbReference type="Proteomes" id="UP001612928"/>
    </source>
</evidence>
<name>A0ABW7ZY27_9ACTN</name>